<dbReference type="SUPFAM" id="SSF54534">
    <property type="entry name" value="FKBP-like"/>
    <property type="match status" value="1"/>
</dbReference>
<gene>
    <name evidence="1" type="ORF">GCM10010992_19040</name>
</gene>
<dbReference type="InterPro" id="IPR046357">
    <property type="entry name" value="PPIase_dom_sf"/>
</dbReference>
<evidence type="ECO:0000313" key="2">
    <source>
        <dbReference type="Proteomes" id="UP000620064"/>
    </source>
</evidence>
<sequence>MKIKLTFLLFLAFLNYQSQYLIIGKDSISVQKFKEDNKYGLETVGVQGTIKTYTDFKLLQHFALERKADTLSYFRAKMAEKDQQLREESFYPKPILQAALNEYLSANLVENKIQVFYVQKTENDPTDYKKIYDEVKNGTLKIEDAILKYSKLKAEPFFVKAGTVDIELEKELQSIQSGNYTKLINTPTIAAFAKLVERRPSLGYLIFGTISYPKSDADKMKTQIYEALKSGKKFEEVAKLYGSTDAEKNSAGVVMGSPILPDEVYAAIKGKKEGEYTEPVLLGDKYYIFNVYSLIPYQDSEKHHKMLVQELMRSQYADVAYEKLVNAIAKSSKYKETPDFEKIKKSYQDFLNFKNPKAILYQYGKTNFTFENFKKVLVENFKNADQLPADQWKYFVESKRNNDIFVAYSKDFSELPTIKSEMNKLKQNLLADYIFSYYIENELKKPKVLDDYYQKNKEKYILESRADGRVAILTDLSVEKDIAKKMANPKNWESLKKEYYGKLDGTQQIQVHFEEGEMSENADIFKVNKVPYQKGVHQVKMDKKLLIIAIDEILPPSQMSRQDAEQQLKTDATEEILSKTIQEQRNKTKIILEPAFVADLEKNFKK</sequence>
<comment type="caution">
    <text evidence="1">The sequence shown here is derived from an EMBL/GenBank/DDBJ whole genome shotgun (WGS) entry which is preliminary data.</text>
</comment>
<organism evidence="1 2">
    <name type="scientific">Cloacibacterium rupense</name>
    <dbReference type="NCBI Taxonomy" id="517423"/>
    <lineage>
        <taxon>Bacteria</taxon>
        <taxon>Pseudomonadati</taxon>
        <taxon>Bacteroidota</taxon>
        <taxon>Flavobacteriia</taxon>
        <taxon>Flavobacteriales</taxon>
        <taxon>Weeksellaceae</taxon>
    </lineage>
</organism>
<evidence type="ECO:0008006" key="3">
    <source>
        <dbReference type="Google" id="ProtNLM"/>
    </source>
</evidence>
<name>A0ABQ2NJG1_9FLAO</name>
<dbReference type="Gene3D" id="3.10.50.40">
    <property type="match status" value="1"/>
</dbReference>
<proteinExistence type="predicted"/>
<dbReference type="EMBL" id="BMLV01000004">
    <property type="protein sequence ID" value="GGP04917.1"/>
    <property type="molecule type" value="Genomic_DNA"/>
</dbReference>
<protein>
    <recommendedName>
        <fullName evidence="3">Peptidylprolyl isomerase</fullName>
    </recommendedName>
</protein>
<evidence type="ECO:0000313" key="1">
    <source>
        <dbReference type="EMBL" id="GGP04917.1"/>
    </source>
</evidence>
<dbReference type="Proteomes" id="UP000620064">
    <property type="component" value="Unassembled WGS sequence"/>
</dbReference>
<dbReference type="RefSeq" id="WP_188617886.1">
    <property type="nucleotide sequence ID" value="NZ_BMLV01000004.1"/>
</dbReference>
<keyword evidence="2" id="KW-1185">Reference proteome</keyword>
<reference evidence="2" key="1">
    <citation type="journal article" date="2019" name="Int. J. Syst. Evol. Microbiol.">
        <title>The Global Catalogue of Microorganisms (GCM) 10K type strain sequencing project: providing services to taxonomists for standard genome sequencing and annotation.</title>
        <authorList>
            <consortium name="The Broad Institute Genomics Platform"/>
            <consortium name="The Broad Institute Genome Sequencing Center for Infectious Disease"/>
            <person name="Wu L."/>
            <person name="Ma J."/>
        </authorList>
    </citation>
    <scope>NUCLEOTIDE SEQUENCE [LARGE SCALE GENOMIC DNA]</scope>
    <source>
        <strain evidence="2">CGMCC 1.7656</strain>
    </source>
</reference>
<accession>A0ABQ2NJG1</accession>